<accession>A0AAJ5ZEL0</accession>
<evidence type="ECO:0000313" key="11">
    <source>
        <dbReference type="EMBL" id="WFG39808.1"/>
    </source>
</evidence>
<keyword evidence="3" id="KW-0805">Transcription regulation</keyword>
<evidence type="ECO:0000256" key="1">
    <source>
        <dbReference type="ARBA" id="ARBA00022553"/>
    </source>
</evidence>
<evidence type="ECO:0000313" key="13">
    <source>
        <dbReference type="Proteomes" id="UP001321249"/>
    </source>
</evidence>
<evidence type="ECO:0000256" key="2">
    <source>
        <dbReference type="ARBA" id="ARBA00023012"/>
    </source>
</evidence>
<feature type="modified residue" description="4-aspartylphosphate" evidence="6">
    <location>
        <position position="53"/>
    </location>
</feature>
<evidence type="ECO:0000256" key="3">
    <source>
        <dbReference type="ARBA" id="ARBA00023015"/>
    </source>
</evidence>
<reference evidence="11" key="2">
    <citation type="journal article" date="2023" name="Nat. Commun.">
        <title>Cultivation of marine bacteria of the SAR202 clade.</title>
        <authorList>
            <person name="Lim Y."/>
            <person name="Seo J.H."/>
            <person name="Giovannoni S.J."/>
            <person name="Kang I."/>
            <person name="Cho J.C."/>
        </authorList>
    </citation>
    <scope>NUCLEOTIDE SEQUENCE</scope>
    <source>
        <strain evidence="11">JH1073</strain>
    </source>
</reference>
<dbReference type="GO" id="GO:0000976">
    <property type="term" value="F:transcription cis-regulatory region binding"/>
    <property type="evidence" value="ECO:0007669"/>
    <property type="project" value="TreeGrafter"/>
</dbReference>
<dbReference type="InterPro" id="IPR036388">
    <property type="entry name" value="WH-like_DNA-bd_sf"/>
</dbReference>
<dbReference type="PROSITE" id="PS50110">
    <property type="entry name" value="RESPONSE_REGULATORY"/>
    <property type="match status" value="1"/>
</dbReference>
<feature type="domain" description="OmpR/PhoB-type" evidence="9">
    <location>
        <begin position="133"/>
        <end position="232"/>
    </location>
</feature>
<dbReference type="SMART" id="SM00862">
    <property type="entry name" value="Trans_reg_C"/>
    <property type="match status" value="1"/>
</dbReference>
<dbReference type="PANTHER" id="PTHR48111">
    <property type="entry name" value="REGULATOR OF RPOS"/>
    <property type="match status" value="1"/>
</dbReference>
<dbReference type="EMBL" id="WMBE01000008">
    <property type="protein sequence ID" value="MDG0868147.1"/>
    <property type="molecule type" value="Genomic_DNA"/>
</dbReference>
<dbReference type="Gene3D" id="1.10.10.10">
    <property type="entry name" value="Winged helix-like DNA-binding domain superfamily/Winged helix DNA-binding domain"/>
    <property type="match status" value="1"/>
</dbReference>
<keyword evidence="12" id="KW-1185">Reference proteome</keyword>
<dbReference type="Gene3D" id="3.40.50.2300">
    <property type="match status" value="1"/>
</dbReference>
<dbReference type="GO" id="GO:0000156">
    <property type="term" value="F:phosphorelay response regulator activity"/>
    <property type="evidence" value="ECO:0007669"/>
    <property type="project" value="TreeGrafter"/>
</dbReference>
<evidence type="ECO:0000259" key="8">
    <source>
        <dbReference type="PROSITE" id="PS50110"/>
    </source>
</evidence>
<feature type="DNA-binding region" description="OmpR/PhoB-type" evidence="7">
    <location>
        <begin position="133"/>
        <end position="232"/>
    </location>
</feature>
<dbReference type="InterPro" id="IPR001789">
    <property type="entry name" value="Sig_transdc_resp-reg_receiver"/>
</dbReference>
<dbReference type="PANTHER" id="PTHR48111:SF1">
    <property type="entry name" value="TWO-COMPONENT RESPONSE REGULATOR ORR33"/>
    <property type="match status" value="1"/>
</dbReference>
<evidence type="ECO:0000256" key="5">
    <source>
        <dbReference type="ARBA" id="ARBA00023163"/>
    </source>
</evidence>
<dbReference type="GO" id="GO:0032993">
    <property type="term" value="C:protein-DNA complex"/>
    <property type="evidence" value="ECO:0007669"/>
    <property type="project" value="TreeGrafter"/>
</dbReference>
<reference evidence="12" key="3">
    <citation type="submission" date="2023-06" db="EMBL/GenBank/DDBJ databases">
        <title>Pangenomics reveal diversification of enzyme families and niche specialization in globally abundant SAR202 bacteria.</title>
        <authorList>
            <person name="Saw J.H.W."/>
        </authorList>
    </citation>
    <scope>NUCLEOTIDE SEQUENCE [LARGE SCALE GENOMIC DNA]</scope>
    <source>
        <strain evidence="12">JH1073</strain>
    </source>
</reference>
<dbReference type="Proteomes" id="UP001321249">
    <property type="component" value="Unassembled WGS sequence"/>
</dbReference>
<evidence type="ECO:0000313" key="10">
    <source>
        <dbReference type="EMBL" id="MDG0868147.1"/>
    </source>
</evidence>
<dbReference type="InterPro" id="IPR011006">
    <property type="entry name" value="CheY-like_superfamily"/>
</dbReference>
<evidence type="ECO:0000313" key="12">
    <source>
        <dbReference type="Proteomes" id="UP001219901"/>
    </source>
</evidence>
<dbReference type="Gene3D" id="6.10.250.690">
    <property type="match status" value="1"/>
</dbReference>
<keyword evidence="4 7" id="KW-0238">DNA-binding</keyword>
<evidence type="ECO:0000256" key="6">
    <source>
        <dbReference type="PROSITE-ProRule" id="PRU00169"/>
    </source>
</evidence>
<dbReference type="Pfam" id="PF00072">
    <property type="entry name" value="Response_reg"/>
    <property type="match status" value="1"/>
</dbReference>
<organism evidence="11 12">
    <name type="scientific">Candidatus Lucifugimonas marina</name>
    <dbReference type="NCBI Taxonomy" id="3038979"/>
    <lineage>
        <taxon>Bacteria</taxon>
        <taxon>Bacillati</taxon>
        <taxon>Chloroflexota</taxon>
        <taxon>Dehalococcoidia</taxon>
        <taxon>SAR202 cluster</taxon>
        <taxon>Candidatus Lucifugimonadales</taxon>
        <taxon>Candidatus Lucifugimonadaceae</taxon>
        <taxon>Candidatus Lucifugimonas</taxon>
    </lineage>
</organism>
<reference evidence="12 13" key="1">
    <citation type="submission" date="2019-11" db="EMBL/GenBank/DDBJ databases">
        <authorList>
            <person name="Cho J.-C."/>
        </authorList>
    </citation>
    <scope>NUCLEOTIDE SEQUENCE [LARGE SCALE GENOMIC DNA]</scope>
    <source>
        <strain evidence="11 12">JH1073</strain>
        <strain evidence="10 13">JH702</strain>
    </source>
</reference>
<feature type="domain" description="Response regulatory" evidence="8">
    <location>
        <begin position="2"/>
        <end position="117"/>
    </location>
</feature>
<dbReference type="InterPro" id="IPR039420">
    <property type="entry name" value="WalR-like"/>
</dbReference>
<dbReference type="SUPFAM" id="SSF52172">
    <property type="entry name" value="CheY-like"/>
    <property type="match status" value="1"/>
</dbReference>
<dbReference type="GO" id="GO:0006355">
    <property type="term" value="P:regulation of DNA-templated transcription"/>
    <property type="evidence" value="ECO:0007669"/>
    <property type="project" value="InterPro"/>
</dbReference>
<dbReference type="CDD" id="cd00383">
    <property type="entry name" value="trans_reg_C"/>
    <property type="match status" value="1"/>
</dbReference>
<dbReference type="SMART" id="SM00448">
    <property type="entry name" value="REC"/>
    <property type="match status" value="1"/>
</dbReference>
<dbReference type="InterPro" id="IPR016032">
    <property type="entry name" value="Sig_transdc_resp-reg_C-effctor"/>
</dbReference>
<gene>
    <name evidence="10" type="ORF">GKO46_13875</name>
    <name evidence="11" type="ORF">GKO48_09310</name>
</gene>
<protein>
    <submittedName>
        <fullName evidence="11">Response regulator</fullName>
    </submittedName>
</protein>
<dbReference type="PROSITE" id="PS51755">
    <property type="entry name" value="OMPR_PHOB"/>
    <property type="match status" value="1"/>
</dbReference>
<dbReference type="Pfam" id="PF00486">
    <property type="entry name" value="Trans_reg_C"/>
    <property type="match status" value="1"/>
</dbReference>
<evidence type="ECO:0000256" key="4">
    <source>
        <dbReference type="ARBA" id="ARBA00023125"/>
    </source>
</evidence>
<dbReference type="EMBL" id="CP046147">
    <property type="protein sequence ID" value="WFG39808.1"/>
    <property type="molecule type" value="Genomic_DNA"/>
</dbReference>
<evidence type="ECO:0000259" key="9">
    <source>
        <dbReference type="PROSITE" id="PS51755"/>
    </source>
</evidence>
<evidence type="ECO:0000256" key="7">
    <source>
        <dbReference type="PROSITE-ProRule" id="PRU01091"/>
    </source>
</evidence>
<keyword evidence="5" id="KW-0804">Transcription</keyword>
<dbReference type="RefSeq" id="WP_342827217.1">
    <property type="nucleotide sequence ID" value="NZ_CP046146.1"/>
</dbReference>
<dbReference type="AlphaFoldDB" id="A0AAJ5ZEL0"/>
<name>A0AAJ5ZEL0_9CHLR</name>
<dbReference type="GO" id="GO:0005829">
    <property type="term" value="C:cytosol"/>
    <property type="evidence" value="ECO:0007669"/>
    <property type="project" value="TreeGrafter"/>
</dbReference>
<proteinExistence type="predicted"/>
<dbReference type="InterPro" id="IPR001867">
    <property type="entry name" value="OmpR/PhoB-type_DNA-bd"/>
</dbReference>
<dbReference type="SUPFAM" id="SSF46894">
    <property type="entry name" value="C-terminal effector domain of the bipartite response regulators"/>
    <property type="match status" value="1"/>
</dbReference>
<sequence length="240" mass="26442">MKVLIIEDDADAAGVASTCLKVRWSDADIDLAETNYESRLLLEKNEYDIVLVDLNLPDGQSTELLNPAGMIGNPAVLVITASDDEISLFKSLEAGADDYISKPYSPIELQARVNAAIRKRGQFTTERTAQVDADVLDFGAGIKLDRQMKSLRINNKQISLTPMEYNLLDKLANHIGRVVSMDELGLEVWDSTVPEIGAIKAVIKRLRVKLERNSGSSHLIRTHRGFGYSINVQDDLTSAA</sequence>
<keyword evidence="2" id="KW-0902">Two-component regulatory system</keyword>
<dbReference type="Proteomes" id="UP001219901">
    <property type="component" value="Chromosome"/>
</dbReference>
<keyword evidence="1 6" id="KW-0597">Phosphoprotein</keyword>